<organism evidence="2 3">
    <name type="scientific">Streptomyces vulcanius</name>
    <dbReference type="NCBI Taxonomy" id="1441876"/>
    <lineage>
        <taxon>Bacteria</taxon>
        <taxon>Bacillati</taxon>
        <taxon>Actinomycetota</taxon>
        <taxon>Actinomycetes</taxon>
        <taxon>Kitasatosporales</taxon>
        <taxon>Streptomycetaceae</taxon>
        <taxon>Streptomyces</taxon>
    </lineage>
</organism>
<accession>A0ABV9B578</accession>
<dbReference type="EMBL" id="JBHSFK010000040">
    <property type="protein sequence ID" value="MFC4506180.1"/>
    <property type="molecule type" value="Genomic_DNA"/>
</dbReference>
<evidence type="ECO:0000256" key="1">
    <source>
        <dbReference type="SAM" id="Phobius"/>
    </source>
</evidence>
<sequence length="43" mass="4606">MKILVEAIPELLGALGSTGIISAITWCVGRRRAKRQAAVQAEQ</sequence>
<feature type="transmembrane region" description="Helical" evidence="1">
    <location>
        <begin position="12"/>
        <end position="29"/>
    </location>
</feature>
<keyword evidence="1" id="KW-1133">Transmembrane helix</keyword>
<keyword evidence="1" id="KW-0812">Transmembrane</keyword>
<reference evidence="3" key="1">
    <citation type="journal article" date="2019" name="Int. J. Syst. Evol. Microbiol.">
        <title>The Global Catalogue of Microorganisms (GCM) 10K type strain sequencing project: providing services to taxonomists for standard genome sequencing and annotation.</title>
        <authorList>
            <consortium name="The Broad Institute Genomics Platform"/>
            <consortium name="The Broad Institute Genome Sequencing Center for Infectious Disease"/>
            <person name="Wu L."/>
            <person name="Ma J."/>
        </authorList>
    </citation>
    <scope>NUCLEOTIDE SEQUENCE [LARGE SCALE GENOMIC DNA]</scope>
    <source>
        <strain evidence="3">CGMCC 4.7177</strain>
    </source>
</reference>
<keyword evidence="3" id="KW-1185">Reference proteome</keyword>
<name>A0ABV9B578_9ACTN</name>
<dbReference type="RefSeq" id="WP_381183534.1">
    <property type="nucleotide sequence ID" value="NZ_JBHSFK010000040.1"/>
</dbReference>
<protein>
    <submittedName>
        <fullName evidence="2">Uncharacterized protein</fullName>
    </submittedName>
</protein>
<proteinExistence type="predicted"/>
<dbReference type="Proteomes" id="UP001595839">
    <property type="component" value="Unassembled WGS sequence"/>
</dbReference>
<evidence type="ECO:0000313" key="2">
    <source>
        <dbReference type="EMBL" id="MFC4506180.1"/>
    </source>
</evidence>
<comment type="caution">
    <text evidence="2">The sequence shown here is derived from an EMBL/GenBank/DDBJ whole genome shotgun (WGS) entry which is preliminary data.</text>
</comment>
<keyword evidence="1" id="KW-0472">Membrane</keyword>
<gene>
    <name evidence="2" type="ORF">ACFPIH_43205</name>
</gene>
<evidence type="ECO:0000313" key="3">
    <source>
        <dbReference type="Proteomes" id="UP001595839"/>
    </source>
</evidence>